<comment type="caution">
    <text evidence="4">The sequence shown here is derived from an EMBL/GenBank/DDBJ whole genome shotgun (WGS) entry which is preliminary data.</text>
</comment>
<evidence type="ECO:0000313" key="5">
    <source>
        <dbReference type="Proteomes" id="UP000228886"/>
    </source>
</evidence>
<protein>
    <submittedName>
        <fullName evidence="4">Oxidoreductase</fullName>
    </submittedName>
</protein>
<evidence type="ECO:0000256" key="1">
    <source>
        <dbReference type="SAM" id="MobiDB-lite"/>
    </source>
</evidence>
<accession>A0A2M7E9C7</accession>
<organism evidence="4 5">
    <name type="scientific">bacterium (Candidatus Ratteibacteria) CG01_land_8_20_14_3_00_40_19</name>
    <dbReference type="NCBI Taxonomy" id="2014290"/>
    <lineage>
        <taxon>Bacteria</taxon>
        <taxon>Candidatus Ratteibacteria</taxon>
    </lineage>
</organism>
<sequence>MEKVRFGIIGVGGMGQAHAKNIQEIEETQLTAVSDTDKKTAEKVSKEYKVTGFTDYKELLTSGLIDAVIVATPHYFHPEIGIAAMEADVHVLTEKPIAVSVKAADSLLEAAKRTGKVFGVMYQSRSLPAIRVAREIIESGRLGEIRRTLMVNPDYRCQAYYDSSTWRATWAGEGGGVLINQAPHGIDLFMFLGGMPSRVTARIRTRLHNIEVEDEADALLEYSNGAWGYYLASTDEAPSEKRIEIVGDKGKLVLENETLKFYSLKTSIPEFTLKNKAMWGGPEVVEEKLEFPECETGHSAITRNFARCILQGEKLLSPGEDGIKSVEFINALILSGKKNKPVALPVDREEYEELLESLKKSSQAKKTVKVQRVTDPHFNK</sequence>
<dbReference type="Gene3D" id="3.30.360.10">
    <property type="entry name" value="Dihydrodipicolinate Reductase, domain 2"/>
    <property type="match status" value="1"/>
</dbReference>
<dbReference type="GO" id="GO:0000166">
    <property type="term" value="F:nucleotide binding"/>
    <property type="evidence" value="ECO:0007669"/>
    <property type="project" value="InterPro"/>
</dbReference>
<dbReference type="InterPro" id="IPR036291">
    <property type="entry name" value="NAD(P)-bd_dom_sf"/>
</dbReference>
<gene>
    <name evidence="4" type="ORF">COS11_02730</name>
</gene>
<dbReference type="AlphaFoldDB" id="A0A2M7E9C7"/>
<reference evidence="5" key="1">
    <citation type="submission" date="2017-09" db="EMBL/GenBank/DDBJ databases">
        <title>Depth-based differentiation of microbial function through sediment-hosted aquifers and enrichment of novel symbionts in the deep terrestrial subsurface.</title>
        <authorList>
            <person name="Probst A.J."/>
            <person name="Ladd B."/>
            <person name="Jarett J.K."/>
            <person name="Geller-Mcgrath D.E."/>
            <person name="Sieber C.M.K."/>
            <person name="Emerson J.B."/>
            <person name="Anantharaman K."/>
            <person name="Thomas B.C."/>
            <person name="Malmstrom R."/>
            <person name="Stieglmeier M."/>
            <person name="Klingl A."/>
            <person name="Woyke T."/>
            <person name="Ryan C.M."/>
            <person name="Banfield J.F."/>
        </authorList>
    </citation>
    <scope>NUCLEOTIDE SEQUENCE [LARGE SCALE GENOMIC DNA]</scope>
</reference>
<evidence type="ECO:0000259" key="2">
    <source>
        <dbReference type="Pfam" id="PF01408"/>
    </source>
</evidence>
<dbReference type="Proteomes" id="UP000228886">
    <property type="component" value="Unassembled WGS sequence"/>
</dbReference>
<dbReference type="Pfam" id="PF22725">
    <property type="entry name" value="GFO_IDH_MocA_C3"/>
    <property type="match status" value="1"/>
</dbReference>
<dbReference type="PANTHER" id="PTHR43249:SF1">
    <property type="entry name" value="D-GLUCOSIDE 3-DEHYDROGENASE"/>
    <property type="match status" value="1"/>
</dbReference>
<dbReference type="SUPFAM" id="SSF55347">
    <property type="entry name" value="Glyceraldehyde-3-phosphate dehydrogenase-like, C-terminal domain"/>
    <property type="match status" value="1"/>
</dbReference>
<feature type="domain" description="Gfo/Idh/MocA-like oxidoreductase N-terminal" evidence="2">
    <location>
        <begin position="4"/>
        <end position="121"/>
    </location>
</feature>
<proteinExistence type="predicted"/>
<dbReference type="Pfam" id="PF01408">
    <property type="entry name" value="GFO_IDH_MocA"/>
    <property type="match status" value="1"/>
</dbReference>
<dbReference type="EMBL" id="PETL01000137">
    <property type="protein sequence ID" value="PIV64323.1"/>
    <property type="molecule type" value="Genomic_DNA"/>
</dbReference>
<dbReference type="SUPFAM" id="SSF51735">
    <property type="entry name" value="NAD(P)-binding Rossmann-fold domains"/>
    <property type="match status" value="1"/>
</dbReference>
<dbReference type="InterPro" id="IPR052515">
    <property type="entry name" value="Gfo/Idh/MocA_Oxidoreductase"/>
</dbReference>
<dbReference type="InterPro" id="IPR000683">
    <property type="entry name" value="Gfo/Idh/MocA-like_OxRdtase_N"/>
</dbReference>
<feature type="domain" description="GFO/IDH/MocA-like oxidoreductase" evidence="3">
    <location>
        <begin position="131"/>
        <end position="252"/>
    </location>
</feature>
<dbReference type="Gene3D" id="3.40.50.720">
    <property type="entry name" value="NAD(P)-binding Rossmann-like Domain"/>
    <property type="match status" value="1"/>
</dbReference>
<feature type="region of interest" description="Disordered" evidence="1">
    <location>
        <begin position="361"/>
        <end position="380"/>
    </location>
</feature>
<dbReference type="InterPro" id="IPR055170">
    <property type="entry name" value="GFO_IDH_MocA-like_dom"/>
</dbReference>
<evidence type="ECO:0000259" key="3">
    <source>
        <dbReference type="Pfam" id="PF22725"/>
    </source>
</evidence>
<dbReference type="PANTHER" id="PTHR43249">
    <property type="entry name" value="UDP-N-ACETYL-2-AMINO-2-DEOXY-D-GLUCURONATE OXIDASE"/>
    <property type="match status" value="1"/>
</dbReference>
<name>A0A2M7E9C7_9BACT</name>
<evidence type="ECO:0000313" key="4">
    <source>
        <dbReference type="EMBL" id="PIV64323.1"/>
    </source>
</evidence>